<keyword evidence="3 8" id="KW-0963">Cytoplasm</keyword>
<keyword evidence="5 8" id="KW-0378">Hydrolase</keyword>
<dbReference type="GO" id="GO:0005829">
    <property type="term" value="C:cytosol"/>
    <property type="evidence" value="ECO:0007669"/>
    <property type="project" value="TreeGrafter"/>
</dbReference>
<dbReference type="RefSeq" id="WP_234981474.1">
    <property type="nucleotide sequence ID" value="NZ_FOOC01000002.1"/>
</dbReference>
<evidence type="ECO:0000256" key="8">
    <source>
        <dbReference type="HAMAP-Rule" id="MF_01895"/>
    </source>
</evidence>
<accession>A0A1I2HN18</accession>
<sequence>MKQKHFRSRHGKDSRIPLGRWEDRDPDYDQQQQRYAEPVPSRTLILETLAAEDGPMTLDELVGHFGLVRLDQQEALSKRMLAMVRDGQLVQNRRGAFGPVTQMNLIAGTVQAHRDGFGFLIPDAGGDDIFLPPRQMRALMNGDRVLVRVVGKDFKGRPEGVVVEVIERASRTIVGRLHVEQGVSYVIPDNPRVQHDLLIPPEYLGGARHGQMVVAELITPPGDRTLPVGRIEEILGEHLAPGMEIEAAIRAHGLPFEWPADVMREVAAIPAEVRPEDVAGREDLRALPLVTIDGVDARDFDDAVYCRPHRARRGAQGGWTLWVAIADVSAYVRPDSPLDREAMRRGNSVYFPQRVIPMLPEKLSNGLCSLNPGVDRLCMVCEMRVMPDGEVVKSRFYEAVMRSRARLTYDEVAEILDQPHGEAARRYADLAGHLKALDDVFQALFSARSRRGAIDFESNETRIVFSEDRKIERIVPVQRNRAHRLIEECMIAANVQAARFVDAHRLACLYRIHEPPDPVKLAALREFLALKGLHLGGGDKPSAQDYSRTLAQMGGRPDASLIQTVMLRSMMQARYSPDNVGHFGLALTHYAHFTSPIRRYPDLVLHRAIKHALRKGKPKTFIYDHERMVALGAHCSMTERRADEATRDVTTWLKCEFMRHHLGESFEGTVSSVAPFGLFVQLDGLYVEGLVHVSTLRNDYYEYDARAYRLVGSRSKTVYTLGDRVRVKVVRVNLDERKIDLELIDVVMRSSRIKTGRKQSAQMSKAQKQRRKRR</sequence>
<dbReference type="GO" id="GO:0006402">
    <property type="term" value="P:mRNA catabolic process"/>
    <property type="evidence" value="ECO:0007669"/>
    <property type="project" value="TreeGrafter"/>
</dbReference>
<dbReference type="Gene3D" id="2.40.50.140">
    <property type="entry name" value="Nucleic acid-binding proteins"/>
    <property type="match status" value="2"/>
</dbReference>
<dbReference type="InterPro" id="IPR011805">
    <property type="entry name" value="RNase_R"/>
</dbReference>
<dbReference type="InterPro" id="IPR001900">
    <property type="entry name" value="RNase_II/R"/>
</dbReference>
<comment type="function">
    <text evidence="8">3'-5' exoribonuclease that releases 5'-nucleoside monophosphates and is involved in maturation of structured RNAs.</text>
</comment>
<evidence type="ECO:0000313" key="11">
    <source>
        <dbReference type="EMBL" id="SFF30833.1"/>
    </source>
</evidence>
<keyword evidence="4 8" id="KW-0540">Nuclease</keyword>
<evidence type="ECO:0000256" key="7">
    <source>
        <dbReference type="ARBA" id="ARBA00022884"/>
    </source>
</evidence>
<gene>
    <name evidence="8" type="primary">rnr</name>
    <name evidence="11" type="ORF">SAMN04488120_10266</name>
</gene>
<dbReference type="Proteomes" id="UP000199771">
    <property type="component" value="Unassembled WGS sequence"/>
</dbReference>
<dbReference type="InterPro" id="IPR040476">
    <property type="entry name" value="CSD2"/>
</dbReference>
<dbReference type="GO" id="GO:0003723">
    <property type="term" value="F:RNA binding"/>
    <property type="evidence" value="ECO:0007669"/>
    <property type="project" value="UniProtKB-UniRule"/>
</dbReference>
<dbReference type="AlphaFoldDB" id="A0A1I2HN18"/>
<protein>
    <recommendedName>
        <fullName evidence="8">Ribonuclease R</fullName>
        <shortName evidence="8">RNase R</shortName>
        <ecNumber evidence="8">3.1.13.1</ecNumber>
    </recommendedName>
</protein>
<dbReference type="STRING" id="1076937.SAMN04488120_10266"/>
<comment type="similarity">
    <text evidence="8">Belongs to the RNR ribonuclease family. RNase R subfamily.</text>
</comment>
<feature type="region of interest" description="Disordered" evidence="9">
    <location>
        <begin position="754"/>
        <end position="774"/>
    </location>
</feature>
<dbReference type="EC" id="3.1.13.1" evidence="8"/>
<dbReference type="GO" id="GO:0008859">
    <property type="term" value="F:exoribonuclease II activity"/>
    <property type="evidence" value="ECO:0007669"/>
    <property type="project" value="UniProtKB-UniRule"/>
</dbReference>
<dbReference type="PANTHER" id="PTHR23355:SF9">
    <property type="entry name" value="DIS3-LIKE EXONUCLEASE 2"/>
    <property type="match status" value="1"/>
</dbReference>
<evidence type="ECO:0000256" key="6">
    <source>
        <dbReference type="ARBA" id="ARBA00022839"/>
    </source>
</evidence>
<evidence type="ECO:0000256" key="2">
    <source>
        <dbReference type="ARBA" id="ARBA00004496"/>
    </source>
</evidence>
<dbReference type="InterPro" id="IPR022966">
    <property type="entry name" value="RNase_II/R_CS"/>
</dbReference>
<proteinExistence type="inferred from homology"/>
<dbReference type="SUPFAM" id="SSF50249">
    <property type="entry name" value="Nucleic acid-binding proteins"/>
    <property type="match status" value="4"/>
</dbReference>
<reference evidence="11 12" key="1">
    <citation type="submission" date="2016-10" db="EMBL/GenBank/DDBJ databases">
        <authorList>
            <person name="de Groot N.N."/>
        </authorList>
    </citation>
    <scope>NUCLEOTIDE SEQUENCE [LARGE SCALE GENOMIC DNA]</scope>
    <source>
        <strain evidence="11 12">DSM 23609</strain>
    </source>
</reference>
<dbReference type="Pfam" id="PF00773">
    <property type="entry name" value="RNB"/>
    <property type="match status" value="1"/>
</dbReference>
<evidence type="ECO:0000256" key="4">
    <source>
        <dbReference type="ARBA" id="ARBA00022722"/>
    </source>
</evidence>
<dbReference type="PANTHER" id="PTHR23355">
    <property type="entry name" value="RIBONUCLEASE"/>
    <property type="match status" value="1"/>
</dbReference>
<feature type="domain" description="S1 motif" evidence="10">
    <location>
        <begin position="663"/>
        <end position="744"/>
    </location>
</feature>
<dbReference type="Pfam" id="PF17876">
    <property type="entry name" value="CSD2"/>
    <property type="match status" value="1"/>
</dbReference>
<dbReference type="NCBIfam" id="TIGR00358">
    <property type="entry name" value="3_prime_RNase"/>
    <property type="match status" value="1"/>
</dbReference>
<feature type="compositionally biased region" description="Basic and acidic residues" evidence="9">
    <location>
        <begin position="11"/>
        <end position="23"/>
    </location>
</feature>
<keyword evidence="6 8" id="KW-0269">Exonuclease</keyword>
<evidence type="ECO:0000256" key="9">
    <source>
        <dbReference type="SAM" id="MobiDB-lite"/>
    </source>
</evidence>
<dbReference type="Pfam" id="PF00575">
    <property type="entry name" value="S1"/>
    <property type="match status" value="1"/>
</dbReference>
<evidence type="ECO:0000256" key="5">
    <source>
        <dbReference type="ARBA" id="ARBA00022801"/>
    </source>
</evidence>
<feature type="region of interest" description="Disordered" evidence="9">
    <location>
        <begin position="1"/>
        <end position="37"/>
    </location>
</feature>
<dbReference type="InterPro" id="IPR013223">
    <property type="entry name" value="RNase_B_OB_dom"/>
</dbReference>
<keyword evidence="12" id="KW-1185">Reference proteome</keyword>
<evidence type="ECO:0000256" key="3">
    <source>
        <dbReference type="ARBA" id="ARBA00022490"/>
    </source>
</evidence>
<comment type="catalytic activity">
    <reaction evidence="1 8">
        <text>Exonucleolytic cleavage in the 3'- to 5'-direction to yield nucleoside 5'-phosphates.</text>
        <dbReference type="EC" id="3.1.13.1"/>
    </reaction>
</comment>
<dbReference type="CDD" id="cd04471">
    <property type="entry name" value="S1_RNase_R"/>
    <property type="match status" value="1"/>
</dbReference>
<dbReference type="EMBL" id="FOOC01000002">
    <property type="protein sequence ID" value="SFF30833.1"/>
    <property type="molecule type" value="Genomic_DNA"/>
</dbReference>
<name>A0A1I2HN18_9GAMM</name>
<dbReference type="SMART" id="SM00316">
    <property type="entry name" value="S1"/>
    <property type="match status" value="1"/>
</dbReference>
<dbReference type="InterPro" id="IPR050180">
    <property type="entry name" value="RNR_Ribonuclease"/>
</dbReference>
<dbReference type="Pfam" id="PF08206">
    <property type="entry name" value="OB_RNB"/>
    <property type="match status" value="1"/>
</dbReference>
<keyword evidence="7 8" id="KW-0694">RNA-binding</keyword>
<dbReference type="FunFam" id="2.40.50.140:FF:000213">
    <property type="entry name" value="Ribonuclease R"/>
    <property type="match status" value="1"/>
</dbReference>
<dbReference type="SMART" id="SM00955">
    <property type="entry name" value="RNB"/>
    <property type="match status" value="1"/>
</dbReference>
<dbReference type="InterPro" id="IPR004476">
    <property type="entry name" value="RNase_II/RNase_R"/>
</dbReference>
<dbReference type="InterPro" id="IPR012340">
    <property type="entry name" value="NA-bd_OB-fold"/>
</dbReference>
<dbReference type="InterPro" id="IPR011129">
    <property type="entry name" value="CSD"/>
</dbReference>
<dbReference type="HAMAP" id="MF_01895">
    <property type="entry name" value="RNase_R"/>
    <property type="match status" value="1"/>
</dbReference>
<comment type="subcellular location">
    <subcellularLocation>
        <location evidence="2 8">Cytoplasm</location>
    </subcellularLocation>
</comment>
<dbReference type="NCBIfam" id="TIGR02063">
    <property type="entry name" value="RNase_R"/>
    <property type="match status" value="1"/>
</dbReference>
<dbReference type="InterPro" id="IPR003029">
    <property type="entry name" value="S1_domain"/>
</dbReference>
<dbReference type="SMART" id="SM00357">
    <property type="entry name" value="CSP"/>
    <property type="match status" value="1"/>
</dbReference>
<dbReference type="PROSITE" id="PS01175">
    <property type="entry name" value="RIBONUCLEASE_II"/>
    <property type="match status" value="1"/>
</dbReference>
<evidence type="ECO:0000313" key="12">
    <source>
        <dbReference type="Proteomes" id="UP000199771"/>
    </source>
</evidence>
<organism evidence="11 12">
    <name type="scientific">Fontimonas thermophila</name>
    <dbReference type="NCBI Taxonomy" id="1076937"/>
    <lineage>
        <taxon>Bacteria</taxon>
        <taxon>Pseudomonadati</taxon>
        <taxon>Pseudomonadota</taxon>
        <taxon>Gammaproteobacteria</taxon>
        <taxon>Nevskiales</taxon>
        <taxon>Nevskiaceae</taxon>
        <taxon>Fontimonas</taxon>
    </lineage>
</organism>
<feature type="compositionally biased region" description="Basic residues" evidence="9">
    <location>
        <begin position="1"/>
        <end position="10"/>
    </location>
</feature>
<evidence type="ECO:0000256" key="1">
    <source>
        <dbReference type="ARBA" id="ARBA00001849"/>
    </source>
</evidence>
<dbReference type="PROSITE" id="PS50126">
    <property type="entry name" value="S1"/>
    <property type="match status" value="1"/>
</dbReference>
<evidence type="ECO:0000259" key="10">
    <source>
        <dbReference type="PROSITE" id="PS50126"/>
    </source>
</evidence>